<dbReference type="PANTHER" id="PTHR11076:SF35">
    <property type="entry name" value="DNA REPAIR PROTEIN HOMOLOG YOBH"/>
    <property type="match status" value="1"/>
</dbReference>
<gene>
    <name evidence="2" type="primary">dinB</name>
    <name evidence="4" type="ORF">FKV70_06575</name>
</gene>
<dbReference type="InterPro" id="IPR043128">
    <property type="entry name" value="Rev_trsase/Diguanyl_cyclase"/>
</dbReference>
<feature type="site" description="Substrate discrimination" evidence="2">
    <location>
        <position position="30"/>
    </location>
</feature>
<dbReference type="Gene3D" id="3.40.1170.60">
    <property type="match status" value="1"/>
</dbReference>
<comment type="subunit">
    <text evidence="2">Monomer.</text>
</comment>
<dbReference type="SUPFAM" id="SSF56672">
    <property type="entry name" value="DNA/RNA polymerases"/>
    <property type="match status" value="1"/>
</dbReference>
<reference evidence="4 5" key="1">
    <citation type="submission" date="2019-07" db="EMBL/GenBank/DDBJ databases">
        <title>Paenibacillus ottowii sp. nov. isolated from a fermentation system processing bovine manure.</title>
        <authorList>
            <person name="Velazquez L.F."/>
            <person name="Rajbanshi S."/>
            <person name="Guan S."/>
            <person name="Hinchee M."/>
            <person name="Welsh A."/>
        </authorList>
    </citation>
    <scope>NUCLEOTIDE SEQUENCE [LARGE SCALE GENOMIC DNA]</scope>
    <source>
        <strain evidence="4 5">MS2379</strain>
    </source>
</reference>
<keyword evidence="2 4" id="KW-0548">Nucleotidyltransferase</keyword>
<comment type="function">
    <text evidence="2">Poorly processive, error-prone DNA polymerase involved in untargeted mutagenesis. Copies undamaged DNA at stalled replication forks, which arise in vivo from mismatched or misaligned primer ends. These misaligned primers can be extended by PolIV. Exhibits no 3'-5' exonuclease (proofreading) activity. May be involved in translesional synthesis, in conjunction with the beta clamp from PolIII.</text>
</comment>
<dbReference type="Gene3D" id="1.10.150.20">
    <property type="entry name" value="5' to 3' exonuclease, C-terminal subdomain"/>
    <property type="match status" value="1"/>
</dbReference>
<dbReference type="PANTHER" id="PTHR11076">
    <property type="entry name" value="DNA REPAIR POLYMERASE UMUC / TRANSFERASE FAMILY MEMBER"/>
    <property type="match status" value="1"/>
</dbReference>
<keyword evidence="2 4" id="KW-0808">Transferase</keyword>
<dbReference type="GO" id="GO:0003887">
    <property type="term" value="F:DNA-directed DNA polymerase activity"/>
    <property type="evidence" value="ECO:0007669"/>
    <property type="project" value="UniProtKB-EC"/>
</dbReference>
<evidence type="ECO:0000256" key="2">
    <source>
        <dbReference type="HAMAP-Rule" id="MF_01113"/>
    </source>
</evidence>
<name>A0ABY3B8G2_9BACL</name>
<protein>
    <recommendedName>
        <fullName evidence="2">DNA polymerase IV</fullName>
        <shortName evidence="2">Pol IV</shortName>
        <ecNumber evidence="2">2.7.7.7</ecNumber>
    </recommendedName>
</protein>
<keyword evidence="2" id="KW-0460">Magnesium</keyword>
<dbReference type="EC" id="2.7.7.7" evidence="2"/>
<evidence type="ECO:0000313" key="5">
    <source>
        <dbReference type="Proteomes" id="UP000319219"/>
    </source>
</evidence>
<dbReference type="InterPro" id="IPR022880">
    <property type="entry name" value="DNApol_IV"/>
</dbReference>
<keyword evidence="2" id="KW-0479">Metal-binding</keyword>
<proteinExistence type="inferred from homology"/>
<organism evidence="4 5">
    <name type="scientific">Paenibacillus ottowii</name>
    <dbReference type="NCBI Taxonomy" id="2315729"/>
    <lineage>
        <taxon>Bacteria</taxon>
        <taxon>Bacillati</taxon>
        <taxon>Bacillota</taxon>
        <taxon>Bacilli</taxon>
        <taxon>Bacillales</taxon>
        <taxon>Paenibacillaceae</taxon>
        <taxon>Paenibacillus</taxon>
    </lineage>
</organism>
<keyword evidence="2" id="KW-0227">DNA damage</keyword>
<keyword evidence="2" id="KW-0515">Mutator protein</keyword>
<dbReference type="EMBL" id="VIJZ01000002">
    <property type="protein sequence ID" value="TQS00436.1"/>
    <property type="molecule type" value="Genomic_DNA"/>
</dbReference>
<comment type="subcellular location">
    <subcellularLocation>
        <location evidence="2">Cytoplasm</location>
    </subcellularLocation>
</comment>
<keyword evidence="5" id="KW-1185">Reference proteome</keyword>
<feature type="binding site" evidence="2">
    <location>
        <position position="25"/>
    </location>
    <ligand>
        <name>Mg(2+)</name>
        <dbReference type="ChEBI" id="CHEBI:18420"/>
    </ligand>
</feature>
<dbReference type="Proteomes" id="UP000319219">
    <property type="component" value="Unassembled WGS sequence"/>
</dbReference>
<comment type="catalytic activity">
    <reaction evidence="2">
        <text>DNA(n) + a 2'-deoxyribonucleoside 5'-triphosphate = DNA(n+1) + diphosphate</text>
        <dbReference type="Rhea" id="RHEA:22508"/>
        <dbReference type="Rhea" id="RHEA-COMP:17339"/>
        <dbReference type="Rhea" id="RHEA-COMP:17340"/>
        <dbReference type="ChEBI" id="CHEBI:33019"/>
        <dbReference type="ChEBI" id="CHEBI:61560"/>
        <dbReference type="ChEBI" id="CHEBI:173112"/>
        <dbReference type="EC" id="2.7.7.7"/>
    </reaction>
</comment>
<feature type="domain" description="UmuC" evidence="3">
    <location>
        <begin position="21"/>
        <end position="206"/>
    </location>
</feature>
<accession>A0ABY3B8G2</accession>
<dbReference type="Gene3D" id="3.30.70.270">
    <property type="match status" value="1"/>
</dbReference>
<keyword evidence="2" id="KW-0235">DNA replication</keyword>
<dbReference type="InterPro" id="IPR036775">
    <property type="entry name" value="DNA_pol_Y-fam_lit_finger_sf"/>
</dbReference>
<dbReference type="CDD" id="cd03586">
    <property type="entry name" value="PolY_Pol_IV_kappa"/>
    <property type="match status" value="1"/>
</dbReference>
<sequence length="434" mass="48935">MISYISEEEVNVLKERGSRTIFLADCQSFYTSVEKADNPTYQHKPLVVAGDPALRSGIILAACPLAKKLGISTAERLGEAVKKCPDLIIVRPRMQHYIDVSLKITEIYNEYTDLVEVFSIDEQFLDMSGSLSLFGDPVSIASEIQQKVLAQTGVWIRIGMGPNKMLAKTATDIWAKKNDSGIFLLPASDIATLLWPQPVRLMFGIGSRMERHLERLGLYTIGDIARTPLPRLQDRFRSHFGKQSNIQAEVLWRTANGIDHSPVKPETFETPPKSIGHMMTLPRDYLRPSEVETVLLELTEEVCRDSRRKGYMGDVVTVSCMCSPFESPTGFSRQMKLPDPTNNTNKIYKAVKEIFYKFWGRMPVRRLGVSLSSLMDAETYQVSFFEDETRARSLEKVTDSIKERYGNAAIVRASSLTHVGQALERSRKIGGHYK</sequence>
<dbReference type="NCBIfam" id="NF002848">
    <property type="entry name" value="PRK03103.1"/>
    <property type="match status" value="1"/>
</dbReference>
<dbReference type="RefSeq" id="WP_142612172.1">
    <property type="nucleotide sequence ID" value="NZ_VIJZ01000002.1"/>
</dbReference>
<dbReference type="SUPFAM" id="SSF100879">
    <property type="entry name" value="Lesion bypass DNA polymerase (Y-family), little finger domain"/>
    <property type="match status" value="1"/>
</dbReference>
<dbReference type="InterPro" id="IPR001126">
    <property type="entry name" value="UmuC"/>
</dbReference>
<keyword evidence="2" id="KW-0239">DNA-directed DNA polymerase</keyword>
<dbReference type="PROSITE" id="PS50173">
    <property type="entry name" value="UMUC"/>
    <property type="match status" value="1"/>
</dbReference>
<evidence type="ECO:0000256" key="1">
    <source>
        <dbReference type="ARBA" id="ARBA00010945"/>
    </source>
</evidence>
<dbReference type="InterPro" id="IPR017961">
    <property type="entry name" value="DNA_pol_Y-fam_little_finger"/>
</dbReference>
<dbReference type="InterPro" id="IPR043502">
    <property type="entry name" value="DNA/RNA_pol_sf"/>
</dbReference>
<dbReference type="HAMAP" id="MF_01113">
    <property type="entry name" value="DNApol_IV"/>
    <property type="match status" value="1"/>
</dbReference>
<comment type="caution">
    <text evidence="4">The sequence shown here is derived from an EMBL/GenBank/DDBJ whole genome shotgun (WGS) entry which is preliminary data.</text>
</comment>
<keyword evidence="2" id="KW-0963">Cytoplasm</keyword>
<comment type="similarity">
    <text evidence="1 2">Belongs to the DNA polymerase type-Y family.</text>
</comment>
<dbReference type="Pfam" id="PF00817">
    <property type="entry name" value="IMS"/>
    <property type="match status" value="1"/>
</dbReference>
<evidence type="ECO:0000259" key="3">
    <source>
        <dbReference type="PROSITE" id="PS50173"/>
    </source>
</evidence>
<comment type="cofactor">
    <cofactor evidence="2">
        <name>Mg(2+)</name>
        <dbReference type="ChEBI" id="CHEBI:18420"/>
    </cofactor>
    <text evidence="2">Binds 2 magnesium ions per subunit.</text>
</comment>
<feature type="active site" evidence="2">
    <location>
        <position position="122"/>
    </location>
</feature>
<evidence type="ECO:0000313" key="4">
    <source>
        <dbReference type="EMBL" id="TQS00436.1"/>
    </source>
</evidence>
<keyword evidence="2" id="KW-0238">DNA-binding</keyword>
<feature type="binding site" evidence="2">
    <location>
        <position position="121"/>
    </location>
    <ligand>
        <name>Mg(2+)</name>
        <dbReference type="ChEBI" id="CHEBI:18420"/>
    </ligand>
</feature>
<dbReference type="InterPro" id="IPR050116">
    <property type="entry name" value="DNA_polymerase-Y"/>
</dbReference>
<dbReference type="Pfam" id="PF11799">
    <property type="entry name" value="IMS_C"/>
    <property type="match status" value="1"/>
</dbReference>
<dbReference type="Gene3D" id="3.30.1490.100">
    <property type="entry name" value="DNA polymerase, Y-family, little finger domain"/>
    <property type="match status" value="1"/>
</dbReference>
<keyword evidence="2" id="KW-0234">DNA repair</keyword>